<comment type="caution">
    <text evidence="1">The sequence shown here is derived from an EMBL/GenBank/DDBJ whole genome shotgun (WGS) entry which is preliminary data.</text>
</comment>
<protein>
    <submittedName>
        <fullName evidence="1">Uncharacterized protein</fullName>
    </submittedName>
</protein>
<dbReference type="EMBL" id="JAZAVK010000076">
    <property type="protein sequence ID" value="KAK7425777.1"/>
    <property type="molecule type" value="Genomic_DNA"/>
</dbReference>
<gene>
    <name evidence="1" type="ORF">QQZ08_007753</name>
</gene>
<organism evidence="1 2">
    <name type="scientific">Neonectria magnoliae</name>
    <dbReference type="NCBI Taxonomy" id="2732573"/>
    <lineage>
        <taxon>Eukaryota</taxon>
        <taxon>Fungi</taxon>
        <taxon>Dikarya</taxon>
        <taxon>Ascomycota</taxon>
        <taxon>Pezizomycotina</taxon>
        <taxon>Sordariomycetes</taxon>
        <taxon>Hypocreomycetidae</taxon>
        <taxon>Hypocreales</taxon>
        <taxon>Nectriaceae</taxon>
        <taxon>Neonectria</taxon>
    </lineage>
</organism>
<name>A0ABR1HYB8_9HYPO</name>
<dbReference type="Proteomes" id="UP001498421">
    <property type="component" value="Unassembled WGS sequence"/>
</dbReference>
<keyword evidence="2" id="KW-1185">Reference proteome</keyword>
<proteinExistence type="predicted"/>
<sequence length="361" mass="41573">MAASGDYPICTICGIRLYESCDQDILEGQGPSGWYPDMWKTSAVLLSGPRWPSYAKGPVATVPDEAVTRQLGTPSWYPGQVRITPGGESVFTQWEYVSDNGTDTYWYFGIHSACEDIANRFMRTSRETRVRSISDLWMILDQRCAKTSADLHFSTPFLPNIPENGPREPMKLGRSRYYLPHDSIPGDDAEYDDLYEWWEDDPLFIPDLTGCLVSNLEQHKLSDSASLKSMDSFEALPQEMKDKTVADLLKQPISLDCTYFVPQSHWKQAFFQIPFLWDLDKKVIDDKTGGTELEAGMEWNWEKITRQLMTPVTLVDEKDRWNPVPWNYDQVGLTVPHGLNNRRRIWQILEDMYPSDFGMRH</sequence>
<evidence type="ECO:0000313" key="1">
    <source>
        <dbReference type="EMBL" id="KAK7425777.1"/>
    </source>
</evidence>
<reference evidence="1 2" key="1">
    <citation type="journal article" date="2025" name="Microbiol. Resour. Announc.">
        <title>Draft genome sequences for Neonectria magnoliae and Neonectria punicea, canker pathogens of Liriodendron tulipifera and Acer saccharum in West Virginia.</title>
        <authorList>
            <person name="Petronek H.M."/>
            <person name="Kasson M.T."/>
            <person name="Metheny A.M."/>
            <person name="Stauder C.M."/>
            <person name="Lovett B."/>
            <person name="Lynch S.C."/>
            <person name="Garnas J.R."/>
            <person name="Kasson L.R."/>
            <person name="Stajich J.E."/>
        </authorList>
    </citation>
    <scope>NUCLEOTIDE SEQUENCE [LARGE SCALE GENOMIC DNA]</scope>
    <source>
        <strain evidence="1 2">NRRL 64651</strain>
    </source>
</reference>
<evidence type="ECO:0000313" key="2">
    <source>
        <dbReference type="Proteomes" id="UP001498421"/>
    </source>
</evidence>
<accession>A0ABR1HYB8</accession>